<organism evidence="12 13">
    <name type="scientific">Sciurus carolinensis</name>
    <name type="common">Eastern gray squirrel</name>
    <dbReference type="NCBI Taxonomy" id="30640"/>
    <lineage>
        <taxon>Eukaryota</taxon>
        <taxon>Metazoa</taxon>
        <taxon>Chordata</taxon>
        <taxon>Craniata</taxon>
        <taxon>Vertebrata</taxon>
        <taxon>Euteleostomi</taxon>
        <taxon>Mammalia</taxon>
        <taxon>Eutheria</taxon>
        <taxon>Euarchontoglires</taxon>
        <taxon>Glires</taxon>
        <taxon>Rodentia</taxon>
        <taxon>Sciuromorpha</taxon>
        <taxon>Sciuridae</taxon>
        <taxon>Sciurinae</taxon>
        <taxon>Sciurini</taxon>
        <taxon>Sciurus</taxon>
    </lineage>
</organism>
<evidence type="ECO:0000313" key="13">
    <source>
        <dbReference type="Proteomes" id="UP001166674"/>
    </source>
</evidence>
<dbReference type="FunFam" id="1.20.1070.10:FF:000140">
    <property type="entry name" value="Mas-related G-protein coupled receptor member X2"/>
    <property type="match status" value="1"/>
</dbReference>
<keyword evidence="3 10" id="KW-1133">Transmembrane helix</keyword>
<dbReference type="PANTHER" id="PTHR11334">
    <property type="entry name" value="MAS-RELATED G-PROTEIN COUPLED RECEPTOR"/>
    <property type="match status" value="1"/>
</dbReference>
<keyword evidence="5 10" id="KW-0472">Membrane</keyword>
<keyword evidence="6 8" id="KW-0675">Receptor</keyword>
<accession>A0AA41MEI6</accession>
<evidence type="ECO:0000256" key="9">
    <source>
        <dbReference type="SAM" id="MobiDB-lite"/>
    </source>
</evidence>
<sequence>MESLDPTITTVWRTEATPTNGSYQHYQHLPPICNRNNLIPTVLALIISLVGLAGNAAVLWLLGFRMRRNAFSVYILNLAASDFLFLCFQITDFLVDIIKMFLPFSVPTYGIFRTGGIISYIAGLSILSAISTERCLSVLWPVWYRCRRPRHMSAVMCALLWTLSMFWGILDMVYCSTLIIDSEVDWCIKVDLIITAWLIFLFVTFSGSSLALLGRILCGLRHKTLTRLYVTILLTVLVFLLCDLPFGIYLFLSDWISIDFDAFTCLYMVSVVFSCVNSCANPIIYFFVGSFRQQLQSRNLKLVLEQALQDTPEEEECGGSLPQTTLEMSGSRVEQG</sequence>
<keyword evidence="2 8" id="KW-0812">Transmembrane</keyword>
<evidence type="ECO:0000256" key="3">
    <source>
        <dbReference type="ARBA" id="ARBA00022989"/>
    </source>
</evidence>
<feature type="region of interest" description="Disordered" evidence="9">
    <location>
        <begin position="314"/>
        <end position="336"/>
    </location>
</feature>
<dbReference type="PROSITE" id="PS50262">
    <property type="entry name" value="G_PROTEIN_RECEP_F1_2"/>
    <property type="match status" value="1"/>
</dbReference>
<dbReference type="PRINTS" id="PR02108">
    <property type="entry name" value="MRGPCRFAMILY"/>
</dbReference>
<feature type="transmembrane region" description="Helical" evidence="10">
    <location>
        <begin position="74"/>
        <end position="91"/>
    </location>
</feature>
<dbReference type="Proteomes" id="UP001166674">
    <property type="component" value="Unassembled WGS sequence"/>
</dbReference>
<feature type="transmembrane region" description="Helical" evidence="10">
    <location>
        <begin position="228"/>
        <end position="252"/>
    </location>
</feature>
<dbReference type="Pfam" id="PF00001">
    <property type="entry name" value="7tm_1"/>
    <property type="match status" value="1"/>
</dbReference>
<evidence type="ECO:0000313" key="12">
    <source>
        <dbReference type="EMBL" id="MBZ3870498.1"/>
    </source>
</evidence>
<dbReference type="PANTHER" id="PTHR11334:SF34">
    <property type="entry name" value="MAS-RELATED G-PROTEIN COUPLED RECEPTOR MEMBER X3"/>
    <property type="match status" value="1"/>
</dbReference>
<evidence type="ECO:0000259" key="11">
    <source>
        <dbReference type="PROSITE" id="PS50262"/>
    </source>
</evidence>
<dbReference type="Gene3D" id="1.20.1070.10">
    <property type="entry name" value="Rhodopsin 7-helix transmembrane proteins"/>
    <property type="match status" value="1"/>
</dbReference>
<comment type="subcellular location">
    <subcellularLocation>
        <location evidence="1">Membrane</location>
        <topology evidence="1">Multi-pass membrane protein</topology>
    </subcellularLocation>
</comment>
<gene>
    <name evidence="12" type="ORF">SUZIE_108240</name>
</gene>
<name>A0AA41MEI6_SCICA</name>
<dbReference type="InterPro" id="IPR026234">
    <property type="entry name" value="MRGPCRFAMILY"/>
</dbReference>
<feature type="transmembrane region" description="Helical" evidence="10">
    <location>
        <begin position="111"/>
        <end position="132"/>
    </location>
</feature>
<comment type="similarity">
    <text evidence="8">Belongs to the G-protein coupled receptor 1 family.</text>
</comment>
<feature type="compositionally biased region" description="Polar residues" evidence="9">
    <location>
        <begin position="321"/>
        <end position="336"/>
    </location>
</feature>
<evidence type="ECO:0000256" key="5">
    <source>
        <dbReference type="ARBA" id="ARBA00023136"/>
    </source>
</evidence>
<feature type="transmembrane region" description="Helical" evidence="10">
    <location>
        <begin position="38"/>
        <end position="62"/>
    </location>
</feature>
<keyword evidence="13" id="KW-1185">Reference proteome</keyword>
<feature type="transmembrane region" description="Helical" evidence="10">
    <location>
        <begin position="267"/>
        <end position="288"/>
    </location>
</feature>
<dbReference type="PROSITE" id="PS00237">
    <property type="entry name" value="G_PROTEIN_RECEP_F1_1"/>
    <property type="match status" value="1"/>
</dbReference>
<proteinExistence type="inferred from homology"/>
<dbReference type="PRINTS" id="PR00237">
    <property type="entry name" value="GPCRRHODOPSN"/>
</dbReference>
<evidence type="ECO:0000256" key="1">
    <source>
        <dbReference type="ARBA" id="ARBA00004141"/>
    </source>
</evidence>
<evidence type="ECO:0000256" key="7">
    <source>
        <dbReference type="ARBA" id="ARBA00023224"/>
    </source>
</evidence>
<dbReference type="EMBL" id="JAATJV010149384">
    <property type="protein sequence ID" value="MBZ3870498.1"/>
    <property type="molecule type" value="Genomic_DNA"/>
</dbReference>
<protein>
    <submittedName>
        <fullName evidence="12">Mas-related G-protein coupled receptor member X1</fullName>
    </submittedName>
</protein>
<evidence type="ECO:0000256" key="4">
    <source>
        <dbReference type="ARBA" id="ARBA00023040"/>
    </source>
</evidence>
<dbReference type="InterPro" id="IPR017452">
    <property type="entry name" value="GPCR_Rhodpsn_7TM"/>
</dbReference>
<dbReference type="GO" id="GO:0005886">
    <property type="term" value="C:plasma membrane"/>
    <property type="evidence" value="ECO:0007669"/>
    <property type="project" value="TreeGrafter"/>
</dbReference>
<comment type="caution">
    <text evidence="12">The sequence shown here is derived from an EMBL/GenBank/DDBJ whole genome shotgun (WGS) entry which is preliminary data.</text>
</comment>
<evidence type="ECO:0000256" key="8">
    <source>
        <dbReference type="RuleBase" id="RU000688"/>
    </source>
</evidence>
<evidence type="ECO:0000256" key="2">
    <source>
        <dbReference type="ARBA" id="ARBA00022692"/>
    </source>
</evidence>
<keyword evidence="7 8" id="KW-0807">Transducer</keyword>
<feature type="transmembrane region" description="Helical" evidence="10">
    <location>
        <begin position="192"/>
        <end position="216"/>
    </location>
</feature>
<feature type="transmembrane region" description="Helical" evidence="10">
    <location>
        <begin position="153"/>
        <end position="180"/>
    </location>
</feature>
<evidence type="ECO:0000256" key="6">
    <source>
        <dbReference type="ARBA" id="ARBA00023170"/>
    </source>
</evidence>
<dbReference type="InterPro" id="IPR000276">
    <property type="entry name" value="GPCR_Rhodpsn"/>
</dbReference>
<dbReference type="GO" id="GO:0004930">
    <property type="term" value="F:G protein-coupled receptor activity"/>
    <property type="evidence" value="ECO:0007669"/>
    <property type="project" value="UniProtKB-KW"/>
</dbReference>
<evidence type="ECO:0000256" key="10">
    <source>
        <dbReference type="SAM" id="Phobius"/>
    </source>
</evidence>
<keyword evidence="4 8" id="KW-0297">G-protein coupled receptor</keyword>
<feature type="domain" description="G-protein coupled receptors family 1 profile" evidence="11">
    <location>
        <begin position="54"/>
        <end position="285"/>
    </location>
</feature>
<reference evidence="12" key="1">
    <citation type="submission" date="2020-03" db="EMBL/GenBank/DDBJ databases">
        <title>Studies in the Genomics of Life Span.</title>
        <authorList>
            <person name="Glass D."/>
        </authorList>
    </citation>
    <scope>NUCLEOTIDE SEQUENCE</scope>
    <source>
        <strain evidence="12">SUZIE</strain>
        <tissue evidence="12">Muscle</tissue>
    </source>
</reference>
<dbReference type="AlphaFoldDB" id="A0AA41MEI6"/>
<dbReference type="SUPFAM" id="SSF81321">
    <property type="entry name" value="Family A G protein-coupled receptor-like"/>
    <property type="match status" value="1"/>
</dbReference>